<sequence>MSASDEIDAIIANSGGWRGEMLAELRRVILSADPLIAEEIKWRKPSKPEGVATWVCQGNVCMADLLKNAVRLTFPKGARLHDPTSLFNSRLTSSAVRAIDVFEGVRVDEDALRQLVSEAVAANRAG</sequence>
<reference evidence="2 3" key="1">
    <citation type="submission" date="2019-07" db="EMBL/GenBank/DDBJ databases">
        <title>Full genome sequence of Humibacter sp. WJ7-1.</title>
        <authorList>
            <person name="Im W.-T."/>
        </authorList>
    </citation>
    <scope>NUCLEOTIDE SEQUENCE [LARGE SCALE GENOMIC DNA]</scope>
    <source>
        <strain evidence="2 3">WJ7-1</strain>
    </source>
</reference>
<dbReference type="Proteomes" id="UP000320216">
    <property type="component" value="Chromosome"/>
</dbReference>
<dbReference type="Pfam" id="PF08818">
    <property type="entry name" value="DUF1801"/>
    <property type="match status" value="1"/>
</dbReference>
<dbReference type="RefSeq" id="WP_146317968.1">
    <property type="nucleotide sequence ID" value="NZ_CP042305.1"/>
</dbReference>
<feature type="domain" description="YdhG-like" evidence="1">
    <location>
        <begin position="19"/>
        <end position="120"/>
    </location>
</feature>
<dbReference type="SUPFAM" id="SSF159888">
    <property type="entry name" value="YdhG-like"/>
    <property type="match status" value="1"/>
</dbReference>
<dbReference type="OrthoDB" id="9811812at2"/>
<evidence type="ECO:0000259" key="1">
    <source>
        <dbReference type="Pfam" id="PF08818"/>
    </source>
</evidence>
<name>A0A5B8M036_9MICO</name>
<dbReference type="InterPro" id="IPR014922">
    <property type="entry name" value="YdhG-like"/>
</dbReference>
<evidence type="ECO:0000313" key="2">
    <source>
        <dbReference type="EMBL" id="QDZ13743.1"/>
    </source>
</evidence>
<dbReference type="EMBL" id="CP042305">
    <property type="protein sequence ID" value="QDZ13743.1"/>
    <property type="molecule type" value="Genomic_DNA"/>
</dbReference>
<proteinExistence type="predicted"/>
<gene>
    <name evidence="2" type="ORF">FPZ11_02095</name>
</gene>
<accession>A0A5B8M036</accession>
<dbReference type="KEGG" id="huw:FPZ11_02095"/>
<organism evidence="2 3">
    <name type="scientific">Humibacter ginsenosidimutans</name>
    <dbReference type="NCBI Taxonomy" id="2599293"/>
    <lineage>
        <taxon>Bacteria</taxon>
        <taxon>Bacillati</taxon>
        <taxon>Actinomycetota</taxon>
        <taxon>Actinomycetes</taxon>
        <taxon>Micrococcales</taxon>
        <taxon>Microbacteriaceae</taxon>
        <taxon>Humibacter</taxon>
    </lineage>
</organism>
<dbReference type="AlphaFoldDB" id="A0A5B8M036"/>
<protein>
    <submittedName>
        <fullName evidence="2">DUF1801 domain-containing protein</fullName>
    </submittedName>
</protein>
<evidence type="ECO:0000313" key="3">
    <source>
        <dbReference type="Proteomes" id="UP000320216"/>
    </source>
</evidence>
<keyword evidence="3" id="KW-1185">Reference proteome</keyword>